<accession>A0A0N7JCQ9</accession>
<dbReference type="STRING" id="1273541.Pyrde_0031"/>
<dbReference type="Proteomes" id="UP000058613">
    <property type="component" value="Chromosome"/>
</dbReference>
<dbReference type="EMBL" id="CP013011">
    <property type="protein sequence ID" value="ALL00081.1"/>
    <property type="molecule type" value="Genomic_DNA"/>
</dbReference>
<gene>
    <name evidence="1" type="ORF">Pyrde_0031</name>
</gene>
<dbReference type="GeneID" id="26098353"/>
<evidence type="ECO:0000313" key="1">
    <source>
        <dbReference type="EMBL" id="ALL00081.1"/>
    </source>
</evidence>
<dbReference type="RefSeq" id="WP_055407183.1">
    <property type="nucleotide sequence ID" value="NZ_CP013011.1"/>
</dbReference>
<reference evidence="1 2" key="1">
    <citation type="submission" date="2015-10" db="EMBL/GenBank/DDBJ databases">
        <title>Complete genome sequence of hyperthermophilic archaeon Pyrodictium delaneyi Su06.</title>
        <authorList>
            <person name="Jung J.-H."/>
            <person name="Lin J."/>
            <person name="Holden J.F."/>
            <person name="Park C.-S."/>
        </authorList>
    </citation>
    <scope>NUCLEOTIDE SEQUENCE [LARGE SCALE GENOMIC DNA]</scope>
    <source>
        <strain evidence="1 2">Su06</strain>
    </source>
</reference>
<organism evidence="1 2">
    <name type="scientific">Pyrodictium delaneyi</name>
    <dbReference type="NCBI Taxonomy" id="1273541"/>
    <lineage>
        <taxon>Archaea</taxon>
        <taxon>Thermoproteota</taxon>
        <taxon>Thermoprotei</taxon>
        <taxon>Desulfurococcales</taxon>
        <taxon>Pyrodictiaceae</taxon>
        <taxon>Pyrodictium</taxon>
    </lineage>
</organism>
<name>A0A0N7JCQ9_9CREN</name>
<proteinExistence type="predicted"/>
<protein>
    <submittedName>
        <fullName evidence="1">Uncharacterized protein</fullName>
    </submittedName>
</protein>
<dbReference type="AlphaFoldDB" id="A0A0N7JCQ9"/>
<dbReference type="OrthoDB" id="14971at2157"/>
<dbReference type="KEGG" id="pdl:Pyrde_0031"/>
<sequence length="114" mass="12710">MSAELLIEELRKAGACSKAVEVESGSECSLIYCGDGDGVLIAVASYYDWIYAKTVAEGSLKPHMWHCSEVFYTPYGLYSFAKSVEELVQKITAKKPIVYAQMRLALERLAEMEE</sequence>
<evidence type="ECO:0000313" key="2">
    <source>
        <dbReference type="Proteomes" id="UP000058613"/>
    </source>
</evidence>